<feature type="binding site" description="axial binding residue" evidence="8">
    <location>
        <position position="447"/>
    </location>
    <ligand>
        <name>heme</name>
        <dbReference type="ChEBI" id="CHEBI:30413"/>
    </ligand>
    <ligandPart>
        <name>Fe</name>
        <dbReference type="ChEBI" id="CHEBI:18248"/>
    </ligandPart>
</feature>
<name>A0A194VBE1_CYTMA</name>
<dbReference type="InterPro" id="IPR001128">
    <property type="entry name" value="Cyt_P450"/>
</dbReference>
<dbReference type="Gene3D" id="1.10.630.10">
    <property type="entry name" value="Cytochrome P450"/>
    <property type="match status" value="1"/>
</dbReference>
<evidence type="ECO:0000256" key="1">
    <source>
        <dbReference type="ARBA" id="ARBA00001971"/>
    </source>
</evidence>
<comment type="similarity">
    <text evidence="2">Belongs to the cytochrome P450 family.</text>
</comment>
<keyword evidence="7" id="KW-0503">Monooxygenase</keyword>
<sequence length="502" mass="56466">MALITLSPTHIVAVSAAAIFTYFVISMAYAWYRLRKVPGPFLAGITSLWTASVTRSGRDALIYKELAEKHGHLIRVGPNLLLTDDPEILRRMSGTRSTYGKDGFYFASIKHPDHDTMFSTMNNSEHDRLKAQLAGPYGGRETLAMEPIVDSFMELTVQYLRERCAKDPEATTVVNLAHVVNYLTLDIITRVAFGKEIGFLQNDTDMYGLLAADRLALKTYTIPISIPWLRDITTSRWFLKLLGPKPTDKTGLGVAIGVAEKAVKKRFEPGAPDEKDLLGAFVRHGLQPGPTLSEALFVMVAGSDTTASAMRSTMLHLMGSPRVYQKLKGIVLQAVSEGRVSSPIKQEEAKKISYLQAVIYEGLRMRPPVPTMFPKVVPPQGDEINGIFVPGGTSIGWNLLPMMRAVQYWGRDPEIFRPERFTEADEKTRASMERLVEMVFGYGRFGCAGKPLAQMELHKFYFEMFRYFDFQLVNPEKPWDSEIWTIWMEDNFMVHVTESCPV</sequence>
<dbReference type="InterPro" id="IPR050121">
    <property type="entry name" value="Cytochrome_P450_monoxygenase"/>
</dbReference>
<evidence type="ECO:0000256" key="6">
    <source>
        <dbReference type="ARBA" id="ARBA00023004"/>
    </source>
</evidence>
<dbReference type="EMBL" id="KN714769">
    <property type="protein sequence ID" value="KUI61188.1"/>
    <property type="molecule type" value="Genomic_DNA"/>
</dbReference>
<evidence type="ECO:0000313" key="11">
    <source>
        <dbReference type="Proteomes" id="UP000078576"/>
    </source>
</evidence>
<dbReference type="CDD" id="cd11060">
    <property type="entry name" value="CYP57A1-like"/>
    <property type="match status" value="1"/>
</dbReference>
<dbReference type="InterPro" id="IPR036396">
    <property type="entry name" value="Cyt_P450_sf"/>
</dbReference>
<evidence type="ECO:0000256" key="9">
    <source>
        <dbReference type="SAM" id="Phobius"/>
    </source>
</evidence>
<evidence type="ECO:0000256" key="8">
    <source>
        <dbReference type="PIRSR" id="PIRSR602401-1"/>
    </source>
</evidence>
<evidence type="ECO:0000256" key="2">
    <source>
        <dbReference type="ARBA" id="ARBA00010617"/>
    </source>
</evidence>
<dbReference type="PANTHER" id="PTHR24305:SF77">
    <property type="entry name" value="CYTOCHROME P450 MONOOXYGENASE"/>
    <property type="match status" value="1"/>
</dbReference>
<dbReference type="GO" id="GO:0004497">
    <property type="term" value="F:monooxygenase activity"/>
    <property type="evidence" value="ECO:0007669"/>
    <property type="project" value="UniProtKB-KW"/>
</dbReference>
<dbReference type="PRINTS" id="PR00385">
    <property type="entry name" value="P450"/>
</dbReference>
<evidence type="ECO:0000313" key="10">
    <source>
        <dbReference type="EMBL" id="KUI61188.1"/>
    </source>
</evidence>
<dbReference type="GO" id="GO:0016705">
    <property type="term" value="F:oxidoreductase activity, acting on paired donors, with incorporation or reduction of molecular oxygen"/>
    <property type="evidence" value="ECO:0007669"/>
    <property type="project" value="InterPro"/>
</dbReference>
<evidence type="ECO:0000256" key="5">
    <source>
        <dbReference type="ARBA" id="ARBA00023002"/>
    </source>
</evidence>
<dbReference type="Pfam" id="PF00067">
    <property type="entry name" value="p450"/>
    <property type="match status" value="1"/>
</dbReference>
<organism evidence="10 11">
    <name type="scientific">Cytospora mali</name>
    <name type="common">Apple Valsa canker fungus</name>
    <name type="synonym">Valsa mali</name>
    <dbReference type="NCBI Taxonomy" id="578113"/>
    <lineage>
        <taxon>Eukaryota</taxon>
        <taxon>Fungi</taxon>
        <taxon>Dikarya</taxon>
        <taxon>Ascomycota</taxon>
        <taxon>Pezizomycotina</taxon>
        <taxon>Sordariomycetes</taxon>
        <taxon>Sordariomycetidae</taxon>
        <taxon>Diaporthales</taxon>
        <taxon>Cytosporaceae</taxon>
        <taxon>Cytospora</taxon>
    </lineage>
</organism>
<keyword evidence="4 8" id="KW-0479">Metal-binding</keyword>
<gene>
    <name evidence="10" type="ORF">VP1G_08357</name>
</gene>
<dbReference type="STRING" id="694573.A0A194VBE1"/>
<keyword evidence="6 8" id="KW-0408">Iron</keyword>
<dbReference type="AlphaFoldDB" id="A0A194VBE1"/>
<comment type="cofactor">
    <cofactor evidence="1 8">
        <name>heme</name>
        <dbReference type="ChEBI" id="CHEBI:30413"/>
    </cofactor>
</comment>
<evidence type="ECO:0000256" key="7">
    <source>
        <dbReference type="ARBA" id="ARBA00023033"/>
    </source>
</evidence>
<keyword evidence="9" id="KW-0812">Transmembrane</keyword>
<dbReference type="PANTHER" id="PTHR24305">
    <property type="entry name" value="CYTOCHROME P450"/>
    <property type="match status" value="1"/>
</dbReference>
<keyword evidence="11" id="KW-1185">Reference proteome</keyword>
<dbReference type="InterPro" id="IPR002401">
    <property type="entry name" value="Cyt_P450_E_grp-I"/>
</dbReference>
<dbReference type="GO" id="GO:0005506">
    <property type="term" value="F:iron ion binding"/>
    <property type="evidence" value="ECO:0007669"/>
    <property type="project" value="InterPro"/>
</dbReference>
<evidence type="ECO:0000256" key="3">
    <source>
        <dbReference type="ARBA" id="ARBA00022617"/>
    </source>
</evidence>
<keyword evidence="3 8" id="KW-0349">Heme</keyword>
<dbReference type="Proteomes" id="UP000078576">
    <property type="component" value="Unassembled WGS sequence"/>
</dbReference>
<keyword evidence="9" id="KW-0472">Membrane</keyword>
<evidence type="ECO:0000256" key="4">
    <source>
        <dbReference type="ARBA" id="ARBA00022723"/>
    </source>
</evidence>
<protein>
    <submittedName>
        <fullName evidence="10">Pisatin demethylase</fullName>
    </submittedName>
</protein>
<dbReference type="PRINTS" id="PR00463">
    <property type="entry name" value="EP450I"/>
</dbReference>
<proteinExistence type="inferred from homology"/>
<reference evidence="11" key="1">
    <citation type="submission" date="2014-12" db="EMBL/GenBank/DDBJ databases">
        <title>Genome Sequence of Valsa Canker Pathogens Uncovers a Specific Adaption of Colonization on Woody Bark.</title>
        <authorList>
            <person name="Yin Z."/>
            <person name="Liu H."/>
            <person name="Gao X."/>
            <person name="Li Z."/>
            <person name="Song N."/>
            <person name="Ke X."/>
            <person name="Dai Q."/>
            <person name="Wu Y."/>
            <person name="Sun Y."/>
            <person name="Xu J.-R."/>
            <person name="Kang Z.K."/>
            <person name="Wang L."/>
            <person name="Huang L."/>
        </authorList>
    </citation>
    <scope>NUCLEOTIDE SEQUENCE [LARGE SCALE GENOMIC DNA]</scope>
    <source>
        <strain evidence="11">SXYL134</strain>
    </source>
</reference>
<feature type="transmembrane region" description="Helical" evidence="9">
    <location>
        <begin position="12"/>
        <end position="32"/>
    </location>
</feature>
<accession>A0A194VBE1</accession>
<dbReference type="SUPFAM" id="SSF48264">
    <property type="entry name" value="Cytochrome P450"/>
    <property type="match status" value="1"/>
</dbReference>
<keyword evidence="5" id="KW-0560">Oxidoreductase</keyword>
<dbReference type="GO" id="GO:0020037">
    <property type="term" value="F:heme binding"/>
    <property type="evidence" value="ECO:0007669"/>
    <property type="project" value="InterPro"/>
</dbReference>
<keyword evidence="9" id="KW-1133">Transmembrane helix</keyword>
<dbReference type="OrthoDB" id="3934656at2759"/>